<protein>
    <submittedName>
        <fullName evidence="1">Uncharacterized protein</fullName>
    </submittedName>
</protein>
<sequence>NITAAAATPSFNERIYPSEKFGLPGRKLVEGSSEGQADLLWCAQRN</sequence>
<evidence type="ECO:0000313" key="1">
    <source>
        <dbReference type="EMBL" id="GAH32931.1"/>
    </source>
</evidence>
<gene>
    <name evidence="1" type="ORF">S03H2_25474</name>
</gene>
<dbReference type="AlphaFoldDB" id="X1EHY5"/>
<accession>X1EHY5</accession>
<reference evidence="1" key="1">
    <citation type="journal article" date="2014" name="Front. Microbiol.">
        <title>High frequency of phylogenetically diverse reductive dehalogenase-homologous genes in deep subseafloor sedimentary metagenomes.</title>
        <authorList>
            <person name="Kawai M."/>
            <person name="Futagami T."/>
            <person name="Toyoda A."/>
            <person name="Takaki Y."/>
            <person name="Nishi S."/>
            <person name="Hori S."/>
            <person name="Arai W."/>
            <person name="Tsubouchi T."/>
            <person name="Morono Y."/>
            <person name="Uchiyama I."/>
            <person name="Ito T."/>
            <person name="Fujiyama A."/>
            <person name="Inagaki F."/>
            <person name="Takami H."/>
        </authorList>
    </citation>
    <scope>NUCLEOTIDE SEQUENCE</scope>
    <source>
        <strain evidence="1">Expedition CK06-06</strain>
    </source>
</reference>
<feature type="non-terminal residue" evidence="1">
    <location>
        <position position="1"/>
    </location>
</feature>
<organism evidence="1">
    <name type="scientific">marine sediment metagenome</name>
    <dbReference type="NCBI Taxonomy" id="412755"/>
    <lineage>
        <taxon>unclassified sequences</taxon>
        <taxon>metagenomes</taxon>
        <taxon>ecological metagenomes</taxon>
    </lineage>
</organism>
<comment type="caution">
    <text evidence="1">The sequence shown here is derived from an EMBL/GenBank/DDBJ whole genome shotgun (WGS) entry which is preliminary data.</text>
</comment>
<dbReference type="EMBL" id="BARU01014428">
    <property type="protein sequence ID" value="GAH32931.1"/>
    <property type="molecule type" value="Genomic_DNA"/>
</dbReference>
<name>X1EHY5_9ZZZZ</name>
<proteinExistence type="predicted"/>